<reference evidence="1 2" key="1">
    <citation type="journal article" date="2022" name="Genome Biol. Evol.">
        <title>The Spruce Budworm Genome: Reconstructing the Evolutionary History of Antifreeze Proteins.</title>
        <authorList>
            <person name="Beliveau C."/>
            <person name="Gagne P."/>
            <person name="Picq S."/>
            <person name="Vernygora O."/>
            <person name="Keeling C.I."/>
            <person name="Pinkney K."/>
            <person name="Doucet D."/>
            <person name="Wen F."/>
            <person name="Johnston J.S."/>
            <person name="Maaroufi H."/>
            <person name="Boyle B."/>
            <person name="Laroche J."/>
            <person name="Dewar K."/>
            <person name="Juretic N."/>
            <person name="Blackburn G."/>
            <person name="Nisole A."/>
            <person name="Brunet B."/>
            <person name="Brandao M."/>
            <person name="Lumley L."/>
            <person name="Duan J."/>
            <person name="Quan G."/>
            <person name="Lucarotti C.J."/>
            <person name="Roe A.D."/>
            <person name="Sperling F.A.H."/>
            <person name="Levesque R.C."/>
            <person name="Cusson M."/>
        </authorList>
    </citation>
    <scope>NUCLEOTIDE SEQUENCE [LARGE SCALE GENOMIC DNA]</scope>
    <source>
        <strain evidence="1">Glfc:IPQL:Cfum</strain>
    </source>
</reference>
<protein>
    <submittedName>
        <fullName evidence="1">Uncharacterized protein</fullName>
    </submittedName>
</protein>
<proteinExistence type="predicted"/>
<organism evidence="1 2">
    <name type="scientific">Choristoneura fumiferana</name>
    <name type="common">Spruce budworm moth</name>
    <name type="synonym">Archips fumiferana</name>
    <dbReference type="NCBI Taxonomy" id="7141"/>
    <lineage>
        <taxon>Eukaryota</taxon>
        <taxon>Metazoa</taxon>
        <taxon>Ecdysozoa</taxon>
        <taxon>Arthropoda</taxon>
        <taxon>Hexapoda</taxon>
        <taxon>Insecta</taxon>
        <taxon>Pterygota</taxon>
        <taxon>Neoptera</taxon>
        <taxon>Endopterygota</taxon>
        <taxon>Lepidoptera</taxon>
        <taxon>Glossata</taxon>
        <taxon>Ditrysia</taxon>
        <taxon>Tortricoidea</taxon>
        <taxon>Tortricidae</taxon>
        <taxon>Tortricinae</taxon>
        <taxon>Choristoneura</taxon>
    </lineage>
</organism>
<accession>A0ACC0KS76</accession>
<keyword evidence="2" id="KW-1185">Reference proteome</keyword>
<evidence type="ECO:0000313" key="1">
    <source>
        <dbReference type="EMBL" id="KAI8439137.1"/>
    </source>
</evidence>
<dbReference type="EMBL" id="CM046123">
    <property type="protein sequence ID" value="KAI8439137.1"/>
    <property type="molecule type" value="Genomic_DNA"/>
</dbReference>
<evidence type="ECO:0000313" key="2">
    <source>
        <dbReference type="Proteomes" id="UP001064048"/>
    </source>
</evidence>
<sequence length="357" mass="38800">MPTIGTVTSTPTRHPTSTASTFGVHSLSTGGLRVDAALTTSGPRVVHEFPTRRRPLTGKPVVRGLILRILPGSTGPRSGGSGRYNGKVTGNFTGCLTLHAETQQCKHCCFTAGLATKMVVAIRADLAQGPTTCNPAAVLLLPVFPEHYNLAAFKSRMNEHLLGKRQVTIKLLDLKASSRLPPPKLAPRETYLSPPHYADAFRTLPELIFGGTQSFTVLLDEPLVSGTQVRNSTRAEDFIRQPRAERLPRSEAEQVEALPQRHEANPSPRADPLSIYLPCSKEPQSEHGGWSEVFLDGWELVDVDREDRAGAGADPVDHGVLEQRVTVAASLQRCGKNRVEVTSGVVEGCKEKDQLKW</sequence>
<comment type="caution">
    <text evidence="1">The sequence shown here is derived from an EMBL/GenBank/DDBJ whole genome shotgun (WGS) entry which is preliminary data.</text>
</comment>
<dbReference type="Proteomes" id="UP001064048">
    <property type="component" value="Chromosome 23"/>
</dbReference>
<gene>
    <name evidence="1" type="ORF">MSG28_012995</name>
</gene>
<name>A0ACC0KS76_CHOFU</name>